<dbReference type="GO" id="GO:0005737">
    <property type="term" value="C:cytoplasm"/>
    <property type="evidence" value="ECO:0007669"/>
    <property type="project" value="UniProtKB-SubCell"/>
</dbReference>
<dbReference type="OrthoDB" id="9800814at2"/>
<feature type="binding site" evidence="10">
    <location>
        <begin position="268"/>
        <end position="269"/>
    </location>
    <ligand>
        <name>L-histidine</name>
        <dbReference type="ChEBI" id="CHEBI:57595"/>
    </ligand>
</feature>
<evidence type="ECO:0000256" key="2">
    <source>
        <dbReference type="ARBA" id="ARBA00004667"/>
    </source>
</evidence>
<dbReference type="PIRSF" id="PIRSF001549">
    <property type="entry name" value="His-tRNA_synth"/>
    <property type="match status" value="1"/>
</dbReference>
<evidence type="ECO:0000313" key="13">
    <source>
        <dbReference type="Proteomes" id="UP000051236"/>
    </source>
</evidence>
<dbReference type="AlphaFoldDB" id="X0PUI2"/>
<name>X0PUI2_9LACO</name>
<evidence type="ECO:0000256" key="4">
    <source>
        <dbReference type="ARBA" id="ARBA00020397"/>
    </source>
</evidence>
<dbReference type="HAMAP" id="MF_00125">
    <property type="entry name" value="HisZ"/>
    <property type="match status" value="1"/>
</dbReference>
<keyword evidence="12" id="KW-0328">Glycosyltransferase</keyword>
<feature type="binding site" evidence="10">
    <location>
        <position position="123"/>
    </location>
    <ligand>
        <name>L-histidine</name>
        <dbReference type="ChEBI" id="CHEBI:57595"/>
    </ligand>
</feature>
<dbReference type="PATRIC" id="fig|1423734.3.peg.3012"/>
<dbReference type="GO" id="GO:0006427">
    <property type="term" value="P:histidyl-tRNA aminoacylation"/>
    <property type="evidence" value="ECO:0007669"/>
    <property type="project" value="TreeGrafter"/>
</dbReference>
<keyword evidence="5 9" id="KW-0963">Cytoplasm</keyword>
<protein>
    <recommendedName>
        <fullName evidence="4 9">ATP phosphoribosyltransferase regulatory subunit</fullName>
    </recommendedName>
</protein>
<evidence type="ECO:0000256" key="7">
    <source>
        <dbReference type="ARBA" id="ARBA00023102"/>
    </source>
</evidence>
<evidence type="ECO:0000256" key="1">
    <source>
        <dbReference type="ARBA" id="ARBA00004496"/>
    </source>
</evidence>
<evidence type="ECO:0000256" key="8">
    <source>
        <dbReference type="ARBA" id="ARBA00025246"/>
    </source>
</evidence>
<dbReference type="InterPro" id="IPR006195">
    <property type="entry name" value="aa-tRNA-synth_II"/>
</dbReference>
<comment type="subunit">
    <text evidence="9">Heteromultimer composed of HisG and HisZ subunits.</text>
</comment>
<dbReference type="PROSITE" id="PS50862">
    <property type="entry name" value="AA_TRNA_LIGASE_II"/>
    <property type="match status" value="1"/>
</dbReference>
<keyword evidence="13" id="KW-1185">Reference proteome</keyword>
<dbReference type="STRING" id="1423734.FC83_GL002963"/>
<accession>X0PUI2</accession>
<evidence type="ECO:0000313" key="12">
    <source>
        <dbReference type="EMBL" id="KRM33394.1"/>
    </source>
</evidence>
<evidence type="ECO:0000259" key="11">
    <source>
        <dbReference type="PROSITE" id="PS50862"/>
    </source>
</evidence>
<feature type="domain" description="Aminoacyl-transfer RNA synthetases class-II family profile" evidence="11">
    <location>
        <begin position="1"/>
        <end position="105"/>
    </location>
</feature>
<proteinExistence type="inferred from homology"/>
<comment type="miscellaneous">
    <text evidence="9">This function is generally fulfilled by the C-terminal part of HisG, which is missing in some bacteria such as this one.</text>
</comment>
<feature type="binding site" evidence="10">
    <location>
        <begin position="77"/>
        <end position="79"/>
    </location>
    <ligand>
        <name>L-histidine</name>
        <dbReference type="ChEBI" id="CHEBI:57595"/>
    </ligand>
</feature>
<keyword evidence="6 9" id="KW-0028">Amino-acid biosynthesis</keyword>
<evidence type="ECO:0000256" key="5">
    <source>
        <dbReference type="ARBA" id="ARBA00022490"/>
    </source>
</evidence>
<dbReference type="GO" id="GO:0000105">
    <property type="term" value="P:L-histidine biosynthetic process"/>
    <property type="evidence" value="ECO:0007669"/>
    <property type="project" value="UniProtKB-UniRule"/>
</dbReference>
<comment type="function">
    <text evidence="8 9">Required for the first step of histidine biosynthesis. May allow the feedback regulation of ATP phosphoribosyltransferase activity by histidine.</text>
</comment>
<evidence type="ECO:0000256" key="3">
    <source>
        <dbReference type="ARBA" id="ARBA00005539"/>
    </source>
</evidence>
<evidence type="ECO:0000256" key="6">
    <source>
        <dbReference type="ARBA" id="ARBA00022605"/>
    </source>
</evidence>
<evidence type="ECO:0000256" key="9">
    <source>
        <dbReference type="HAMAP-Rule" id="MF_00125"/>
    </source>
</evidence>
<dbReference type="GO" id="GO:0140096">
    <property type="term" value="F:catalytic activity, acting on a protein"/>
    <property type="evidence" value="ECO:0007669"/>
    <property type="project" value="UniProtKB-ARBA"/>
</dbReference>
<dbReference type="GO" id="GO:0004821">
    <property type="term" value="F:histidine-tRNA ligase activity"/>
    <property type="evidence" value="ECO:0007669"/>
    <property type="project" value="TreeGrafter"/>
</dbReference>
<feature type="binding site" evidence="10">
    <location>
        <position position="119"/>
    </location>
    <ligand>
        <name>L-histidine</name>
        <dbReference type="ChEBI" id="CHEBI:57595"/>
    </ligand>
</feature>
<comment type="caution">
    <text evidence="12">The sequence shown here is derived from an EMBL/GenBank/DDBJ whole genome shotgun (WGS) entry which is preliminary data.</text>
</comment>
<dbReference type="EMBL" id="AZGA01000054">
    <property type="protein sequence ID" value="KRM33394.1"/>
    <property type="molecule type" value="Genomic_DNA"/>
</dbReference>
<comment type="similarity">
    <text evidence="3 9">Belongs to the class-II aminoacyl-tRNA synthetase family. HisZ subfamily.</text>
</comment>
<dbReference type="PANTHER" id="PTHR43707">
    <property type="entry name" value="HISTIDYL-TRNA SYNTHETASE"/>
    <property type="match status" value="1"/>
</dbReference>
<dbReference type="CDD" id="cd00773">
    <property type="entry name" value="HisRS-like_core"/>
    <property type="match status" value="1"/>
</dbReference>
<comment type="subcellular location">
    <subcellularLocation>
        <location evidence="1 9">Cytoplasm</location>
    </subcellularLocation>
</comment>
<comment type="pathway">
    <text evidence="2 9">Amino-acid biosynthesis; L-histidine biosynthesis; L-histidine from 5-phospho-alpha-D-ribose 1-diphosphate: step 1/9.</text>
</comment>
<organism evidence="12 13">
    <name type="scientific">Agrilactobacillus composti DSM 18527 = JCM 14202</name>
    <dbReference type="NCBI Taxonomy" id="1423734"/>
    <lineage>
        <taxon>Bacteria</taxon>
        <taxon>Bacillati</taxon>
        <taxon>Bacillota</taxon>
        <taxon>Bacilli</taxon>
        <taxon>Lactobacillales</taxon>
        <taxon>Lactobacillaceae</taxon>
        <taxon>Agrilactobacillus</taxon>
    </lineage>
</organism>
<dbReference type="InterPro" id="IPR041715">
    <property type="entry name" value="HisRS-like_core"/>
</dbReference>
<dbReference type="RefSeq" id="WP_035455798.1">
    <property type="nucleotide sequence ID" value="NZ_AZGA01000054.1"/>
</dbReference>
<keyword evidence="7 9" id="KW-0368">Histidine biosynthesis</keyword>
<dbReference type="PANTHER" id="PTHR43707:SF6">
    <property type="entry name" value="ATP PHOSPHORIBOSYLTRANSFERASE REGULATORY SUBUNIT"/>
    <property type="match status" value="1"/>
</dbReference>
<dbReference type="Proteomes" id="UP000051236">
    <property type="component" value="Unassembled WGS sequence"/>
</dbReference>
<reference evidence="12 13" key="1">
    <citation type="journal article" date="2015" name="Genome Announc.">
        <title>Expanding the biotechnology potential of lactobacilli through comparative genomics of 213 strains and associated genera.</title>
        <authorList>
            <person name="Sun Z."/>
            <person name="Harris H.M."/>
            <person name="McCann A."/>
            <person name="Guo C."/>
            <person name="Argimon S."/>
            <person name="Zhang W."/>
            <person name="Yang X."/>
            <person name="Jeffery I.B."/>
            <person name="Cooney J.C."/>
            <person name="Kagawa T.F."/>
            <person name="Liu W."/>
            <person name="Song Y."/>
            <person name="Salvetti E."/>
            <person name="Wrobel A."/>
            <person name="Rasinkangas P."/>
            <person name="Parkhill J."/>
            <person name="Rea M.C."/>
            <person name="O'Sullivan O."/>
            <person name="Ritari J."/>
            <person name="Douillard F.P."/>
            <person name="Paul Ross R."/>
            <person name="Yang R."/>
            <person name="Briner A.E."/>
            <person name="Felis G.E."/>
            <person name="de Vos W.M."/>
            <person name="Barrangou R."/>
            <person name="Klaenhammer T.R."/>
            <person name="Caufield P.W."/>
            <person name="Cui Y."/>
            <person name="Zhang H."/>
            <person name="O'Toole P.W."/>
        </authorList>
    </citation>
    <scope>NUCLEOTIDE SEQUENCE [LARGE SCALE GENOMIC DNA]</scope>
    <source>
        <strain evidence="12 13">DSM 18527</strain>
    </source>
</reference>
<dbReference type="Pfam" id="PF13393">
    <property type="entry name" value="tRNA-synt_His"/>
    <property type="match status" value="1"/>
</dbReference>
<dbReference type="eggNOG" id="COG3705">
    <property type="taxonomic scope" value="Bacteria"/>
</dbReference>
<dbReference type="InterPro" id="IPR004516">
    <property type="entry name" value="HisRS/HisZ"/>
</dbReference>
<dbReference type="UniPathway" id="UPA00031">
    <property type="reaction ID" value="UER00006"/>
</dbReference>
<dbReference type="InterPro" id="IPR004517">
    <property type="entry name" value="HisZ"/>
</dbReference>
<feature type="binding site" evidence="10">
    <location>
        <position position="105"/>
    </location>
    <ligand>
        <name>L-histidine</name>
        <dbReference type="ChEBI" id="CHEBI:57595"/>
    </ligand>
</feature>
<dbReference type="SUPFAM" id="SSF55681">
    <property type="entry name" value="Class II aaRS and biotin synthetases"/>
    <property type="match status" value="1"/>
</dbReference>
<sequence length="378" mass="42708">MSNKTLPTGTRDEFGTIAMVKDQVIQTIQQNFKHRGFKKIITPLLEYRDVFQSLAPQAYQPYQFIDEHGDTLVLRPDMTLPVARMMSATGIDTPIKWYYSGDVFRVKKRMSGSYNQITQAGMEIIGYRSLKAEWECLVAASEISQKLGIADMTLELSHAKFVPNVLAALPISEPMADNLVQALYDKDLTQYQTLLEPLANDPFYPFLKDWPWLFGDFDAVLDQLTQLPKIATLESIIADLRATKAFISQRFPNVTVTLDLCVQPPQTYYTGMVFHAYSQDATSYLFSGGRYDKLLTNFQQTAQPAVGLAFDIDAIVAQRHLPKAPQETLIYFEADQWAHAEALQARTPNSNLCLADSFKQAQQIAQQQNAQLINLAER</sequence>
<evidence type="ECO:0000256" key="10">
    <source>
        <dbReference type="PIRSR" id="PIRSR001549-1"/>
    </source>
</evidence>
<keyword evidence="12" id="KW-0808">Transferase</keyword>
<dbReference type="GO" id="GO:0016757">
    <property type="term" value="F:glycosyltransferase activity"/>
    <property type="evidence" value="ECO:0007669"/>
    <property type="project" value="UniProtKB-KW"/>
</dbReference>
<dbReference type="InterPro" id="IPR045864">
    <property type="entry name" value="aa-tRNA-synth_II/BPL/LPL"/>
</dbReference>
<dbReference type="Gene3D" id="3.30.930.10">
    <property type="entry name" value="Bira Bifunctional Protein, Domain 2"/>
    <property type="match status" value="1"/>
</dbReference>
<gene>
    <name evidence="9" type="primary">hisZ</name>
    <name evidence="12" type="ORF">FC83_GL002963</name>
</gene>